<reference evidence="1 2" key="1">
    <citation type="submission" date="2016-04" db="EMBL/GenBank/DDBJ databases">
        <title>Genome analyses suggest a sexual origin of heterokaryosis in a supposedly ancient asexual fungus.</title>
        <authorList>
            <person name="Ropars J."/>
            <person name="Sedzielewska K."/>
            <person name="Noel J."/>
            <person name="Charron P."/>
            <person name="Farinelli L."/>
            <person name="Marton T."/>
            <person name="Kruger M."/>
            <person name="Pelin A."/>
            <person name="Brachmann A."/>
            <person name="Corradi N."/>
        </authorList>
    </citation>
    <scope>NUCLEOTIDE SEQUENCE [LARGE SCALE GENOMIC DNA]</scope>
    <source>
        <strain evidence="1 2">A5</strain>
    </source>
</reference>
<organism evidence="1 2">
    <name type="scientific">Rhizophagus irregularis</name>
    <dbReference type="NCBI Taxonomy" id="588596"/>
    <lineage>
        <taxon>Eukaryota</taxon>
        <taxon>Fungi</taxon>
        <taxon>Fungi incertae sedis</taxon>
        <taxon>Mucoromycota</taxon>
        <taxon>Glomeromycotina</taxon>
        <taxon>Glomeromycetes</taxon>
        <taxon>Glomerales</taxon>
        <taxon>Glomeraceae</taxon>
        <taxon>Rhizophagus</taxon>
    </lineage>
</organism>
<proteinExistence type="predicted"/>
<protein>
    <submittedName>
        <fullName evidence="1">Uncharacterized protein</fullName>
    </submittedName>
</protein>
<evidence type="ECO:0000313" key="1">
    <source>
        <dbReference type="EMBL" id="PKC01428.1"/>
    </source>
</evidence>
<name>A0A2N0P3M5_9GLOM</name>
<sequence length="268" mass="29748">MIRFILNSFTPFIFGIVTPNTPSKDFGVVMSNKDFKTKNLLLAVCSQQDGQDSSDGYHLKTNLPSFNPDQNGVEKVSCKAGANSITFSLKDKKVVEGDSTQFFTATDEIIDESKLSATFAIMRCDCPYNSEDYDLNINWSKVQLLFNGNFLMNVDFAFEASKEKDMLNLGPSIDLVAATDATLEATGTFEFGDDLSLGRSNLICTSLRQKFGLELVGTLDNSFTFCSCKRRTQPRLESSLGSNIGFFVNENNFSILKFHTLPLLNKCL</sequence>
<dbReference type="EMBL" id="LLXJ01001611">
    <property type="protein sequence ID" value="PKC01428.1"/>
    <property type="molecule type" value="Genomic_DNA"/>
</dbReference>
<evidence type="ECO:0000313" key="2">
    <source>
        <dbReference type="Proteomes" id="UP000232722"/>
    </source>
</evidence>
<dbReference type="VEuPathDB" id="FungiDB:FUN_017567"/>
<gene>
    <name evidence="1" type="ORF">RhiirA5_426727</name>
</gene>
<comment type="caution">
    <text evidence="1">The sequence shown here is derived from an EMBL/GenBank/DDBJ whole genome shotgun (WGS) entry which is preliminary data.</text>
</comment>
<reference evidence="1 2" key="2">
    <citation type="submission" date="2017-09" db="EMBL/GenBank/DDBJ databases">
        <title>Extensive intraspecific genome diversity in a model arbuscular mycorrhizal fungus.</title>
        <authorList>
            <person name="Chen E.C."/>
            <person name="Morin E."/>
            <person name="Beaudet D."/>
            <person name="Noel J."/>
            <person name="Ndikumana S."/>
            <person name="Charron P."/>
            <person name="St-Onge C."/>
            <person name="Giorgi J."/>
            <person name="Grigoriev I.V."/>
            <person name="Roux C."/>
            <person name="Martin F.M."/>
            <person name="Corradi N."/>
        </authorList>
    </citation>
    <scope>NUCLEOTIDE SEQUENCE [LARGE SCALE GENOMIC DNA]</scope>
    <source>
        <strain evidence="1 2">A5</strain>
    </source>
</reference>
<dbReference type="Proteomes" id="UP000232722">
    <property type="component" value="Unassembled WGS sequence"/>
</dbReference>
<accession>A0A2N0P3M5</accession>
<dbReference type="VEuPathDB" id="FungiDB:RhiirA1_391540"/>
<dbReference type="AlphaFoldDB" id="A0A2N0P3M5"/>